<keyword evidence="3" id="KW-1185">Reference proteome</keyword>
<dbReference type="GO" id="GO:0032259">
    <property type="term" value="P:methylation"/>
    <property type="evidence" value="ECO:0007669"/>
    <property type="project" value="UniProtKB-KW"/>
</dbReference>
<evidence type="ECO:0000313" key="3">
    <source>
        <dbReference type="Proteomes" id="UP000756132"/>
    </source>
</evidence>
<dbReference type="Proteomes" id="UP000756132">
    <property type="component" value="Chromosome 13"/>
</dbReference>
<dbReference type="Gene3D" id="3.40.50.150">
    <property type="entry name" value="Vaccinia Virus protein VP39"/>
    <property type="match status" value="1"/>
</dbReference>
<sequence length="271" mass="29465">MASTTSTAGNDWSVHAQQYAKHITSFTGKGAAALVAFVNEYAPLSLSSKVLDEGAGTGIMTEMLVAQHPGITVTAADIAPGMLEILDQQKLPNVSTKVVDAAADHQAQGLVPKSYSHVLSSFLVQFVNPGQAAVNEMFRMLQPGGTLGIATWEVLSMGEPWLIACKNLDPNFTFSTPFKSFNNATSLENALQEAGCMDIHSTSADIWWEPDSVEHFVEVFMDSQNPAYVVMQEAFHGDREEARAEMTKVVRERYADLRFYLKAVCVVGKKG</sequence>
<proteinExistence type="predicted"/>
<protein>
    <submittedName>
        <fullName evidence="2">Methyltransferase ucsB</fullName>
    </submittedName>
</protein>
<dbReference type="SUPFAM" id="SSF53335">
    <property type="entry name" value="S-adenosyl-L-methionine-dependent methyltransferases"/>
    <property type="match status" value="1"/>
</dbReference>
<evidence type="ECO:0000313" key="2">
    <source>
        <dbReference type="EMBL" id="UJO24892.1"/>
    </source>
</evidence>
<dbReference type="GO" id="GO:0008168">
    <property type="term" value="F:methyltransferase activity"/>
    <property type="evidence" value="ECO:0007669"/>
    <property type="project" value="UniProtKB-KW"/>
</dbReference>
<name>A0A9Q8PM35_PASFU</name>
<dbReference type="Pfam" id="PF13649">
    <property type="entry name" value="Methyltransf_25"/>
    <property type="match status" value="1"/>
</dbReference>
<gene>
    <name evidence="2" type="ORF">CLAFUR5_14446</name>
</gene>
<dbReference type="InterPro" id="IPR029063">
    <property type="entry name" value="SAM-dependent_MTases_sf"/>
</dbReference>
<keyword evidence="2" id="KW-0808">Transferase</keyword>
<reference evidence="2" key="2">
    <citation type="journal article" date="2022" name="Microb. Genom.">
        <title>A chromosome-scale genome assembly of the tomato pathogen Cladosporium fulvum reveals a compartmentalized genome architecture and the presence of a dispensable chromosome.</title>
        <authorList>
            <person name="Zaccaron A.Z."/>
            <person name="Chen L.H."/>
            <person name="Samaras A."/>
            <person name="Stergiopoulos I."/>
        </authorList>
    </citation>
    <scope>NUCLEOTIDE SEQUENCE</scope>
    <source>
        <strain evidence="2">Race5_Kim</strain>
    </source>
</reference>
<dbReference type="AlphaFoldDB" id="A0A9Q8PM35"/>
<reference evidence="2" key="1">
    <citation type="submission" date="2021-12" db="EMBL/GenBank/DDBJ databases">
        <authorList>
            <person name="Zaccaron A."/>
            <person name="Stergiopoulos I."/>
        </authorList>
    </citation>
    <scope>NUCLEOTIDE SEQUENCE</scope>
    <source>
        <strain evidence="2">Race5_Kim</strain>
    </source>
</reference>
<dbReference type="OMA" id="HERACRR"/>
<organism evidence="2 3">
    <name type="scientific">Passalora fulva</name>
    <name type="common">Tomato leaf mold</name>
    <name type="synonym">Cladosporium fulvum</name>
    <dbReference type="NCBI Taxonomy" id="5499"/>
    <lineage>
        <taxon>Eukaryota</taxon>
        <taxon>Fungi</taxon>
        <taxon>Dikarya</taxon>
        <taxon>Ascomycota</taxon>
        <taxon>Pezizomycotina</taxon>
        <taxon>Dothideomycetes</taxon>
        <taxon>Dothideomycetidae</taxon>
        <taxon>Mycosphaerellales</taxon>
        <taxon>Mycosphaerellaceae</taxon>
        <taxon>Fulvia</taxon>
    </lineage>
</organism>
<dbReference type="EMBL" id="CP090175">
    <property type="protein sequence ID" value="UJO24892.1"/>
    <property type="molecule type" value="Genomic_DNA"/>
</dbReference>
<dbReference type="RefSeq" id="XP_047769258.1">
    <property type="nucleotide sequence ID" value="XM_047913594.1"/>
</dbReference>
<dbReference type="GeneID" id="71994324"/>
<keyword evidence="2" id="KW-0489">Methyltransferase</keyword>
<dbReference type="InterPro" id="IPR041698">
    <property type="entry name" value="Methyltransf_25"/>
</dbReference>
<dbReference type="KEGG" id="ffu:CLAFUR5_14446"/>
<dbReference type="PANTHER" id="PTHR43591">
    <property type="entry name" value="METHYLTRANSFERASE"/>
    <property type="match status" value="1"/>
</dbReference>
<dbReference type="OrthoDB" id="2013972at2759"/>
<dbReference type="CDD" id="cd02440">
    <property type="entry name" value="AdoMet_MTases"/>
    <property type="match status" value="1"/>
</dbReference>
<accession>A0A9Q8PM35</accession>
<evidence type="ECO:0000259" key="1">
    <source>
        <dbReference type="Pfam" id="PF13649"/>
    </source>
</evidence>
<feature type="domain" description="Methyltransferase" evidence="1">
    <location>
        <begin position="50"/>
        <end position="145"/>
    </location>
</feature>